<gene>
    <name evidence="2" type="ORF">TCHU04912_LOCUS7702</name>
</gene>
<feature type="region of interest" description="Disordered" evidence="1">
    <location>
        <begin position="1"/>
        <end position="25"/>
    </location>
</feature>
<evidence type="ECO:0000256" key="1">
    <source>
        <dbReference type="SAM" id="MobiDB-lite"/>
    </source>
</evidence>
<name>A0A7S1SSR4_9CHLO</name>
<proteinExistence type="predicted"/>
<protein>
    <submittedName>
        <fullName evidence="2">Uncharacterized protein</fullName>
    </submittedName>
</protein>
<feature type="region of interest" description="Disordered" evidence="1">
    <location>
        <begin position="41"/>
        <end position="69"/>
    </location>
</feature>
<reference evidence="2" key="1">
    <citation type="submission" date="2021-01" db="EMBL/GenBank/DDBJ databases">
        <authorList>
            <person name="Corre E."/>
            <person name="Pelletier E."/>
            <person name="Niang G."/>
            <person name="Scheremetjew M."/>
            <person name="Finn R."/>
            <person name="Kale V."/>
            <person name="Holt S."/>
            <person name="Cochrane G."/>
            <person name="Meng A."/>
            <person name="Brown T."/>
            <person name="Cohen L."/>
        </authorList>
    </citation>
    <scope>NUCLEOTIDE SEQUENCE</scope>
    <source>
        <strain evidence="2">PLY429</strain>
    </source>
</reference>
<organism evidence="2">
    <name type="scientific">Tetraselmis chuii</name>
    <dbReference type="NCBI Taxonomy" id="63592"/>
    <lineage>
        <taxon>Eukaryota</taxon>
        <taxon>Viridiplantae</taxon>
        <taxon>Chlorophyta</taxon>
        <taxon>core chlorophytes</taxon>
        <taxon>Chlorodendrophyceae</taxon>
        <taxon>Chlorodendrales</taxon>
        <taxon>Chlorodendraceae</taxon>
        <taxon>Tetraselmis</taxon>
    </lineage>
</organism>
<evidence type="ECO:0000313" key="2">
    <source>
        <dbReference type="EMBL" id="CAD9205466.1"/>
    </source>
</evidence>
<dbReference type="AlphaFoldDB" id="A0A7S1SSR4"/>
<sequence>MRWPTSITFSRAGRRKSTGTSAETQAEQLEDLDDIVNEPQPALGAPPGVSTPLLMGSDYAPVSTHRRTPTSEALDLANTYHRRNRTRGSRTISIDLLDELSQVLAVECNQMWDPAWSLPAVCAAPALSSGTTSSAGPPINTIVQKPQPIRELACGC</sequence>
<dbReference type="EMBL" id="HBGG01015096">
    <property type="protein sequence ID" value="CAD9205466.1"/>
    <property type="molecule type" value="Transcribed_RNA"/>
</dbReference>
<accession>A0A7S1SSR4</accession>